<dbReference type="InterPro" id="IPR044922">
    <property type="entry name" value="DUF2063_N_sf"/>
</dbReference>
<dbReference type="Pfam" id="PF09836">
    <property type="entry name" value="DUF2063"/>
    <property type="match status" value="1"/>
</dbReference>
<proteinExistence type="predicted"/>
<dbReference type="EMBL" id="FWFN01000003">
    <property type="protein sequence ID" value="SLN37453.1"/>
    <property type="molecule type" value="Genomic_DNA"/>
</dbReference>
<gene>
    <name evidence="2" type="ORF">PSM7751_01654</name>
</gene>
<dbReference type="Proteomes" id="UP000193963">
    <property type="component" value="Unassembled WGS sequence"/>
</dbReference>
<name>A0A1X6Z3E2_9RHOB</name>
<organism evidence="2 3">
    <name type="scientific">Pseudooceanicola marinus</name>
    <dbReference type="NCBI Taxonomy" id="396013"/>
    <lineage>
        <taxon>Bacteria</taxon>
        <taxon>Pseudomonadati</taxon>
        <taxon>Pseudomonadota</taxon>
        <taxon>Alphaproteobacteria</taxon>
        <taxon>Rhodobacterales</taxon>
        <taxon>Paracoccaceae</taxon>
        <taxon>Pseudooceanicola</taxon>
    </lineage>
</organism>
<sequence length="255" mass="26786">MSSGASPVAQATFREALLRPDAAVPEGLGDGHGGPAGRRFAVYRNNVAVGLTDAVLEGFPTLRALLGEEALRAIAAPFLRAHPPSSPLMFRYGAALPAFLDDFAPLAHLEYLPDVARLDLALRAAYHAADATPLDPARLSELPPEALAGARLTLAPALRLLRSPWPLYQIWQLAHHDGPPPQARAEDLLIARPAFDPQVYLLPPGGAVFLQALARGAPTAEAADAASAETPAPDLPAILGLLLQGGALTDMELPR</sequence>
<protein>
    <recommendedName>
        <fullName evidence="1">Putative DNA-binding domain-containing protein</fullName>
    </recommendedName>
</protein>
<dbReference type="RefSeq" id="WP_085887534.1">
    <property type="nucleotide sequence ID" value="NZ_FWFN01000003.1"/>
</dbReference>
<dbReference type="OrthoDB" id="4146344at2"/>
<dbReference type="InterPro" id="IPR018640">
    <property type="entry name" value="DUF2063"/>
</dbReference>
<evidence type="ECO:0000313" key="2">
    <source>
        <dbReference type="EMBL" id="SLN37453.1"/>
    </source>
</evidence>
<evidence type="ECO:0000259" key="1">
    <source>
        <dbReference type="Pfam" id="PF09836"/>
    </source>
</evidence>
<dbReference type="AlphaFoldDB" id="A0A1X6Z3E2"/>
<evidence type="ECO:0000313" key="3">
    <source>
        <dbReference type="Proteomes" id="UP000193963"/>
    </source>
</evidence>
<feature type="domain" description="Putative DNA-binding" evidence="1">
    <location>
        <begin position="10"/>
        <end position="100"/>
    </location>
</feature>
<reference evidence="2 3" key="1">
    <citation type="submission" date="2017-03" db="EMBL/GenBank/DDBJ databases">
        <authorList>
            <person name="Afonso C.L."/>
            <person name="Miller P.J."/>
            <person name="Scott M.A."/>
            <person name="Spackman E."/>
            <person name="Goraichik I."/>
            <person name="Dimitrov K.M."/>
            <person name="Suarez D.L."/>
            <person name="Swayne D.E."/>
        </authorList>
    </citation>
    <scope>NUCLEOTIDE SEQUENCE [LARGE SCALE GENOMIC DNA]</scope>
    <source>
        <strain evidence="2 3">CECT 7751</strain>
    </source>
</reference>
<keyword evidence="3" id="KW-1185">Reference proteome</keyword>
<accession>A0A1X6Z3E2</accession>
<dbReference type="Gene3D" id="1.10.150.690">
    <property type="entry name" value="DUF2063"/>
    <property type="match status" value="1"/>
</dbReference>